<proteinExistence type="predicted"/>
<dbReference type="EMBL" id="CP134146">
    <property type="protein sequence ID" value="WNC66987.1"/>
    <property type="molecule type" value="Genomic_DNA"/>
</dbReference>
<protein>
    <recommendedName>
        <fullName evidence="3">Aspartate/glutamate racemase family protein</fullName>
    </recommendedName>
</protein>
<evidence type="ECO:0000313" key="2">
    <source>
        <dbReference type="Proteomes" id="UP001248581"/>
    </source>
</evidence>
<dbReference type="RefSeq" id="WP_348386151.1">
    <property type="nucleotide sequence ID" value="NZ_CP134146.1"/>
</dbReference>
<dbReference type="Proteomes" id="UP001248581">
    <property type="component" value="Chromosome"/>
</dbReference>
<name>A0ABY9TDV8_9GAMM</name>
<reference evidence="2" key="1">
    <citation type="submission" date="2023-09" db="EMBL/GenBank/DDBJ databases">
        <authorList>
            <person name="Li S."/>
            <person name="Li X."/>
            <person name="Zhang C."/>
            <person name="Zhao Z."/>
        </authorList>
    </citation>
    <scope>NUCLEOTIDE SEQUENCE [LARGE SCALE GENOMIC DNA]</scope>
    <source>
        <strain evidence="2">SQ345</strain>
    </source>
</reference>
<gene>
    <name evidence="1" type="ORF">RI845_10640</name>
</gene>
<accession>A0ABY9TDV8</accession>
<evidence type="ECO:0000313" key="1">
    <source>
        <dbReference type="EMBL" id="WNC66987.1"/>
    </source>
</evidence>
<dbReference type="Pfam" id="PF01177">
    <property type="entry name" value="Asp_Glu_race"/>
    <property type="match status" value="1"/>
</dbReference>
<dbReference type="InterPro" id="IPR015942">
    <property type="entry name" value="Asp/Glu/hydantoin_racemase"/>
</dbReference>
<keyword evidence="2" id="KW-1185">Reference proteome</keyword>
<evidence type="ECO:0008006" key="3">
    <source>
        <dbReference type="Google" id="ProtNLM"/>
    </source>
</evidence>
<sequence length="274" mass="30917">MMPVDNIKKRSRLSLDRVKKEPVITEMTGSDKRNYDFGEDIGLLVFRPWYNCISYPKHFAYAKSYDFPVRIAFVDDPVDPKGFIDGRDEWRGWNLPNWIHAAKQLQEDGVKAIVGGCGLTGAIQSLIAAELDIPFYSSTVLFAPLLHKSMAKGKRIGILTVSEEQLRVRDNILLKECGVTDDMPIVVRGMNEAEPEDTKVWLTMTTDAYDKNAVEQAIVNTAVNLKNEYPDLGMFLLECTEMPVYSEAIRQATGLPVFDALDMVNMVQRTVCKN</sequence>
<organism evidence="1 2">
    <name type="scientific">Thalassotalea nanhaiensis</name>
    <dbReference type="NCBI Taxonomy" id="3065648"/>
    <lineage>
        <taxon>Bacteria</taxon>
        <taxon>Pseudomonadati</taxon>
        <taxon>Pseudomonadota</taxon>
        <taxon>Gammaproteobacteria</taxon>
        <taxon>Alteromonadales</taxon>
        <taxon>Colwelliaceae</taxon>
        <taxon>Thalassotalea</taxon>
    </lineage>
</organism>